<protein>
    <recommendedName>
        <fullName evidence="1">Cytidyltransferase-like domain-containing protein</fullName>
    </recommendedName>
</protein>
<dbReference type="Pfam" id="PF01467">
    <property type="entry name" value="CTP_transf_like"/>
    <property type="match status" value="1"/>
</dbReference>
<dbReference type="OrthoDB" id="330671at2759"/>
<dbReference type="PANTHER" id="PTHR10695:SF46">
    <property type="entry name" value="BIFUNCTIONAL COENZYME A SYNTHASE-RELATED"/>
    <property type="match status" value="1"/>
</dbReference>
<dbReference type="SUPFAM" id="SSF52374">
    <property type="entry name" value="Nucleotidylyl transferase"/>
    <property type="match status" value="1"/>
</dbReference>
<dbReference type="NCBIfam" id="NF001985">
    <property type="entry name" value="PRK00777.1"/>
    <property type="match status" value="1"/>
</dbReference>
<comment type="caution">
    <text evidence="2">The sequence shown here is derived from an EMBL/GenBank/DDBJ whole genome shotgun (WGS) entry which is preliminary data.</text>
</comment>
<dbReference type="GO" id="GO:0004140">
    <property type="term" value="F:dephospho-CoA kinase activity"/>
    <property type="evidence" value="ECO:0007669"/>
    <property type="project" value="TreeGrafter"/>
</dbReference>
<evidence type="ECO:0000313" key="3">
    <source>
        <dbReference type="Proteomes" id="UP000703661"/>
    </source>
</evidence>
<dbReference type="PANTHER" id="PTHR10695">
    <property type="entry name" value="DEPHOSPHO-COA KINASE-RELATED"/>
    <property type="match status" value="1"/>
</dbReference>
<organism evidence="2 3">
    <name type="scientific">Entomortierella chlamydospora</name>
    <dbReference type="NCBI Taxonomy" id="101097"/>
    <lineage>
        <taxon>Eukaryota</taxon>
        <taxon>Fungi</taxon>
        <taxon>Fungi incertae sedis</taxon>
        <taxon>Mucoromycota</taxon>
        <taxon>Mortierellomycotina</taxon>
        <taxon>Mortierellomycetes</taxon>
        <taxon>Mortierellales</taxon>
        <taxon>Mortierellaceae</taxon>
        <taxon>Entomortierella</taxon>
    </lineage>
</organism>
<evidence type="ECO:0000313" key="2">
    <source>
        <dbReference type="EMBL" id="KAG0015505.1"/>
    </source>
</evidence>
<dbReference type="Proteomes" id="UP000703661">
    <property type="component" value="Unassembled WGS sequence"/>
</dbReference>
<dbReference type="Gene3D" id="3.40.50.620">
    <property type="entry name" value="HUPs"/>
    <property type="match status" value="1"/>
</dbReference>
<dbReference type="CDD" id="cd02164">
    <property type="entry name" value="PPAT_CoAS"/>
    <property type="match status" value="1"/>
</dbReference>
<dbReference type="InterPro" id="IPR004821">
    <property type="entry name" value="Cyt_trans-like"/>
</dbReference>
<reference evidence="2" key="1">
    <citation type="journal article" date="2020" name="Fungal Divers.">
        <title>Resolving the Mortierellaceae phylogeny through synthesis of multi-gene phylogenetics and phylogenomics.</title>
        <authorList>
            <person name="Vandepol N."/>
            <person name="Liber J."/>
            <person name="Desiro A."/>
            <person name="Na H."/>
            <person name="Kennedy M."/>
            <person name="Barry K."/>
            <person name="Grigoriev I.V."/>
            <person name="Miller A.N."/>
            <person name="O'Donnell K."/>
            <person name="Stajich J.E."/>
            <person name="Bonito G."/>
        </authorList>
    </citation>
    <scope>NUCLEOTIDE SEQUENCE</scope>
    <source>
        <strain evidence="2">NRRL 2769</strain>
    </source>
</reference>
<dbReference type="GO" id="GO:0015937">
    <property type="term" value="P:coenzyme A biosynthetic process"/>
    <property type="evidence" value="ECO:0007669"/>
    <property type="project" value="TreeGrafter"/>
</dbReference>
<dbReference type="AlphaFoldDB" id="A0A9P6T0U1"/>
<gene>
    <name evidence="2" type="ORF">BGZ80_009825</name>
</gene>
<accession>A0A9P6T0U1</accession>
<dbReference type="EMBL" id="JAAAID010000622">
    <property type="protein sequence ID" value="KAG0015505.1"/>
    <property type="molecule type" value="Genomic_DNA"/>
</dbReference>
<proteinExistence type="predicted"/>
<dbReference type="InterPro" id="IPR014729">
    <property type="entry name" value="Rossmann-like_a/b/a_fold"/>
</dbReference>
<dbReference type="FunFam" id="3.40.50.620:FF:000089">
    <property type="entry name" value="Bifunctional coenzyme A synthase"/>
    <property type="match status" value="1"/>
</dbReference>
<keyword evidence="3" id="KW-1185">Reference proteome</keyword>
<name>A0A9P6T0U1_9FUNG</name>
<feature type="domain" description="Cytidyltransferase-like" evidence="1">
    <location>
        <begin position="196"/>
        <end position="340"/>
    </location>
</feature>
<evidence type="ECO:0000259" key="1">
    <source>
        <dbReference type="Pfam" id="PF01467"/>
    </source>
</evidence>
<sequence>MTMDPVTSPHGLLLLRISDVDAPLGDAFHAIKRALVLVHRLTIALSLTKSGSVSVSVSADSNDGTITPSTITNPHSLSFHNVQRILSALYVSFTKQTVALKRPLAELDIVFRNSCGYEIGVGSQDIIPFDVFLGMPDVTDSLEELNKRRTKHGQKSLPIFTLDLTPEVGVHTHLVEAIDSSLPHTDVQEGMYRDVVLGGTFDHLHAGHKILLSMTAWIASHRVVCGVTDDSMLKTKKFKEYMEPLKKRIEDVEKFLRIFKRGLVYEVVPIHDIYGPTITDDNLQTLMVSKETLKGGDAVNEERRRRNMPPLNIEVINVISPAETRVDEISLKISSTYIRQYLSEQDSPASVN</sequence>